<feature type="transmembrane region" description="Helical" evidence="1">
    <location>
        <begin position="485"/>
        <end position="507"/>
    </location>
</feature>
<dbReference type="GeneID" id="111432480"/>
<accession>A0A6J1EH35</accession>
<evidence type="ECO:0000313" key="3">
    <source>
        <dbReference type="Proteomes" id="UP000504609"/>
    </source>
</evidence>
<dbReference type="InterPro" id="IPR007720">
    <property type="entry name" value="PigQ/GPI1"/>
</dbReference>
<keyword evidence="2" id="KW-0732">Signal</keyword>
<dbReference type="AlphaFoldDB" id="A0A6J1EH35"/>
<keyword evidence="1" id="KW-0472">Membrane</keyword>
<dbReference type="KEGG" id="cmos:111432480"/>
<dbReference type="PANTHER" id="PTHR47555">
    <property type="entry name" value="N-ACETYLGLUCOSAMINYL TRANSFERASE COMPONENT FAMILY PROTEIN / GPI1 FAMILY PROTEIN"/>
    <property type="match status" value="1"/>
</dbReference>
<organism evidence="3 4">
    <name type="scientific">Cucurbita moschata</name>
    <name type="common">Winter crookneck squash</name>
    <name type="synonym">Cucurbita pepo var. moschata</name>
    <dbReference type="NCBI Taxonomy" id="3662"/>
    <lineage>
        <taxon>Eukaryota</taxon>
        <taxon>Viridiplantae</taxon>
        <taxon>Streptophyta</taxon>
        <taxon>Embryophyta</taxon>
        <taxon>Tracheophyta</taxon>
        <taxon>Spermatophyta</taxon>
        <taxon>Magnoliopsida</taxon>
        <taxon>eudicotyledons</taxon>
        <taxon>Gunneridae</taxon>
        <taxon>Pentapetalae</taxon>
        <taxon>rosids</taxon>
        <taxon>fabids</taxon>
        <taxon>Cucurbitales</taxon>
        <taxon>Cucurbitaceae</taxon>
        <taxon>Cucurbiteae</taxon>
        <taxon>Cucurbita</taxon>
    </lineage>
</organism>
<keyword evidence="3" id="KW-1185">Reference proteome</keyword>
<dbReference type="Proteomes" id="UP000504609">
    <property type="component" value="Unplaced"/>
</dbReference>
<feature type="signal peptide" evidence="2">
    <location>
        <begin position="1"/>
        <end position="34"/>
    </location>
</feature>
<dbReference type="GO" id="GO:0006506">
    <property type="term" value="P:GPI anchor biosynthetic process"/>
    <property type="evidence" value="ECO:0007669"/>
    <property type="project" value="InterPro"/>
</dbReference>
<reference evidence="4" key="1">
    <citation type="submission" date="2025-08" db="UniProtKB">
        <authorList>
            <consortium name="RefSeq"/>
        </authorList>
    </citation>
    <scope>IDENTIFICATION</scope>
    <source>
        <tissue evidence="4">Young leaves</tissue>
    </source>
</reference>
<keyword evidence="1" id="KW-1133">Transmembrane helix</keyword>
<dbReference type="Pfam" id="PF05024">
    <property type="entry name" value="Gpi1"/>
    <property type="match status" value="1"/>
</dbReference>
<dbReference type="RefSeq" id="XP_022925150.1">
    <property type="nucleotide sequence ID" value="XM_023069382.1"/>
</dbReference>
<protein>
    <submittedName>
        <fullName evidence="4">N-acetylglucosaminyl-phosphatidylinositol biosynthetic protein gpi1 isoform X1</fullName>
    </submittedName>
</protein>
<dbReference type="GO" id="GO:0016020">
    <property type="term" value="C:membrane"/>
    <property type="evidence" value="ECO:0007669"/>
    <property type="project" value="InterPro"/>
</dbReference>
<feature type="transmembrane region" description="Helical" evidence="1">
    <location>
        <begin position="273"/>
        <end position="293"/>
    </location>
</feature>
<keyword evidence="1" id="KW-0812">Transmembrane</keyword>
<gene>
    <name evidence="4" type="primary">LOC111432480</name>
</gene>
<feature type="chain" id="PRO_5027005370" evidence="2">
    <location>
        <begin position="35"/>
        <end position="725"/>
    </location>
</feature>
<feature type="transmembrane region" description="Helical" evidence="1">
    <location>
        <begin position="565"/>
        <end position="586"/>
    </location>
</feature>
<name>A0A6J1EH35_CUCMO</name>
<proteinExistence type="predicted"/>
<feature type="transmembrane region" description="Helical" evidence="1">
    <location>
        <begin position="528"/>
        <end position="553"/>
    </location>
</feature>
<evidence type="ECO:0000256" key="1">
    <source>
        <dbReference type="SAM" id="Phobius"/>
    </source>
</evidence>
<dbReference type="PANTHER" id="PTHR47555:SF2">
    <property type="entry name" value="N-ACETYLGLUCOSAMINYL TRANSFERASE COMPONENT FAMILY PROTEIN _ GPI1 FAMILY PROTEIN"/>
    <property type="match status" value="1"/>
</dbReference>
<evidence type="ECO:0000313" key="4">
    <source>
        <dbReference type="RefSeq" id="XP_022925150.1"/>
    </source>
</evidence>
<feature type="transmembrane region" description="Helical" evidence="1">
    <location>
        <begin position="440"/>
        <end position="465"/>
    </location>
</feature>
<evidence type="ECO:0000256" key="2">
    <source>
        <dbReference type="SAM" id="SignalP"/>
    </source>
</evidence>
<sequence>MKGKFRLWWPKQHSPCELSSFCLLFGWFVPSSDSLDVVVAFTCSDDSLSQLQGDLEEVICNTNRTMPAILRDKSVFSLLGQSAPKGCNGISSSDRIDVLNGEEGSCCHHECWMNRDGNVTGSCSRSTAQCHYLGGLSEQCRRVYSRSSNLVFLIFDSDKKHGNSELFWIPKLDYLCWNGQKVSNCDVHVVFYDPPVYNHHYFSLQPSNSYEQENSSFKKPKWVDELQQKGSSFDLDTVILAINCAAAAKRPLESHLHAKSSLQFSIVDRCYSFMWSLLAVSIASLSTLFYMTFQLSYKLHSLGLQLWTSDVVSKIFMTSYNNAHIRCCQILYWPIILQECGVGFLSNVEYEEKVALQRHSMWSSIAADIFLGNVVGVALLCYADSTCSLIVNLARDVTNNILRTGCVWLMGVPAGFKLNIELTGVLGIVSLNAIQIWSTVWFFFSFIFIYVVKALAILGILFGGTLPAAFTSDLISVASCHVSTLHWFFSLIYSSQIQALAALWRLFRGQKQNPLRKRIDSYDYIVKQHVVGSLIFTPLLLLLPTTSVFYVFFTILNSSISFIKLLIEVIISAIHATPYAKIYLWLVKRKRFPSGIWFEIISCHINSTGCPDKNFSENVDLPTKILERSEEVVVGRSSVLVSCLHSNLMGIGELVLPHYRNIFSGFSQSVLASTFHGVLTGTRTTSTLKAGLPSPLPWMCIPYRKYWHLCHDSILTCRQTPPCTS</sequence>